<protein>
    <submittedName>
        <fullName evidence="1">ABC transporter ATP-binding protein</fullName>
    </submittedName>
</protein>
<comment type="caution">
    <text evidence="1">The sequence shown here is derived from an EMBL/GenBank/DDBJ whole genome shotgun (WGS) entry which is preliminary data.</text>
</comment>
<gene>
    <name evidence="1" type="ORF">AN2V17_45850</name>
</gene>
<sequence>MLLTIDDLTVNYGYISALRGISIDIKENEVVTLIGGNGAGKSTTLMSISRLVDKEKGIIKFNGKDISNMKPADIVALGIAHVPEGRNIFPKLSVEENLLMGSVVCKNLSKQELNRRLEEQYQLFPKLKERRKQAGGTLSGGEQQMLAISRGLMSDPKLIMLDEPSLGLAPIIIEEIFELIVKLKKTGTKTILLIEQNAMMALGIADRGYVLQNGEIVLTGKGLELLKNEDVKKAYLGE</sequence>
<organism evidence="1 2">
    <name type="scientific">Vallitalea maricola</name>
    <dbReference type="NCBI Taxonomy" id="3074433"/>
    <lineage>
        <taxon>Bacteria</taxon>
        <taxon>Bacillati</taxon>
        <taxon>Bacillota</taxon>
        <taxon>Clostridia</taxon>
        <taxon>Lachnospirales</taxon>
        <taxon>Vallitaleaceae</taxon>
        <taxon>Vallitalea</taxon>
    </lineage>
</organism>
<dbReference type="Proteomes" id="UP001374599">
    <property type="component" value="Unassembled WGS sequence"/>
</dbReference>
<evidence type="ECO:0000313" key="1">
    <source>
        <dbReference type="EMBL" id="GMQ65341.1"/>
    </source>
</evidence>
<reference evidence="1" key="1">
    <citation type="submission" date="2023-09" db="EMBL/GenBank/DDBJ databases">
        <title>Vallitalea sediminicola and Vallitalea maricola sp. nov., anaerobic bacteria isolated from marine sediment.</title>
        <authorList>
            <person name="Hirano S."/>
            <person name="Maeda A."/>
            <person name="Terahara T."/>
            <person name="Mori K."/>
            <person name="Hamada M."/>
            <person name="Matsumoto R."/>
            <person name="Kobayashi T."/>
        </authorList>
    </citation>
    <scope>NUCLEOTIDE SEQUENCE</scope>
    <source>
        <strain evidence="1">AN17-2</strain>
    </source>
</reference>
<keyword evidence="1" id="KW-0067">ATP-binding</keyword>
<accession>A0ACB5URA7</accession>
<keyword evidence="2" id="KW-1185">Reference proteome</keyword>
<dbReference type="EMBL" id="BTPU01000122">
    <property type="protein sequence ID" value="GMQ65341.1"/>
    <property type="molecule type" value="Genomic_DNA"/>
</dbReference>
<evidence type="ECO:0000313" key="2">
    <source>
        <dbReference type="Proteomes" id="UP001374599"/>
    </source>
</evidence>
<keyword evidence="1" id="KW-0547">Nucleotide-binding</keyword>
<name>A0ACB5URA7_9FIRM</name>
<proteinExistence type="predicted"/>